<dbReference type="AlphaFoldDB" id="A0A8S3R4V7"/>
<keyword evidence="3" id="KW-1185">Reference proteome</keyword>
<feature type="region of interest" description="Disordered" evidence="1">
    <location>
        <begin position="262"/>
        <end position="290"/>
    </location>
</feature>
<feature type="compositionally biased region" description="Low complexity" evidence="1">
    <location>
        <begin position="262"/>
        <end position="273"/>
    </location>
</feature>
<organism evidence="2 3">
    <name type="scientific">Mytilus edulis</name>
    <name type="common">Blue mussel</name>
    <dbReference type="NCBI Taxonomy" id="6550"/>
    <lineage>
        <taxon>Eukaryota</taxon>
        <taxon>Metazoa</taxon>
        <taxon>Spiralia</taxon>
        <taxon>Lophotrochozoa</taxon>
        <taxon>Mollusca</taxon>
        <taxon>Bivalvia</taxon>
        <taxon>Autobranchia</taxon>
        <taxon>Pteriomorphia</taxon>
        <taxon>Mytilida</taxon>
        <taxon>Mytiloidea</taxon>
        <taxon>Mytilidae</taxon>
        <taxon>Mytilinae</taxon>
        <taxon>Mytilus</taxon>
    </lineage>
</organism>
<feature type="region of interest" description="Disordered" evidence="1">
    <location>
        <begin position="407"/>
        <end position="448"/>
    </location>
</feature>
<gene>
    <name evidence="2" type="ORF">MEDL_17235</name>
</gene>
<evidence type="ECO:0000256" key="1">
    <source>
        <dbReference type="SAM" id="MobiDB-lite"/>
    </source>
</evidence>
<evidence type="ECO:0000313" key="2">
    <source>
        <dbReference type="EMBL" id="CAG2202691.1"/>
    </source>
</evidence>
<name>A0A8S3R4V7_MYTED</name>
<protein>
    <submittedName>
        <fullName evidence="2">Uncharacterized protein</fullName>
    </submittedName>
</protein>
<feature type="compositionally biased region" description="Polar residues" evidence="1">
    <location>
        <begin position="274"/>
        <end position="283"/>
    </location>
</feature>
<feature type="compositionally biased region" description="Basic residues" evidence="1">
    <location>
        <begin position="415"/>
        <end position="433"/>
    </location>
</feature>
<dbReference type="Proteomes" id="UP000683360">
    <property type="component" value="Unassembled WGS sequence"/>
</dbReference>
<reference evidence="2" key="1">
    <citation type="submission" date="2021-03" db="EMBL/GenBank/DDBJ databases">
        <authorList>
            <person name="Bekaert M."/>
        </authorList>
    </citation>
    <scope>NUCLEOTIDE SEQUENCE</scope>
</reference>
<accession>A0A8S3R4V7</accession>
<feature type="compositionally biased region" description="Pro residues" evidence="1">
    <location>
        <begin position="328"/>
        <end position="339"/>
    </location>
</feature>
<feature type="region of interest" description="Disordered" evidence="1">
    <location>
        <begin position="320"/>
        <end position="343"/>
    </location>
</feature>
<dbReference type="EMBL" id="CAJPWZ010000895">
    <property type="protein sequence ID" value="CAG2202691.1"/>
    <property type="molecule type" value="Genomic_DNA"/>
</dbReference>
<proteinExistence type="predicted"/>
<sequence length="448" mass="49544">MYRCESLKALHKHVDTFMPHVNQRNLFIAENKFRGDTEYLFQSNTPHVFNAVPGFPDYEVLPTLDSQRHWATKARARPLATPVGAAFQHINNTTQTQAPVRAVARQAIRPIQTQAPAARAAPVQTRAPVRVSGLPATHPYPTGNSYHAAVATPQPSLQSRLGPPVCVGAASARRLATPVSLIQPTLVNVPAATVGLTASQVMPLESSTPMDDLYDFFMPDVTMTSMADPSTTISSAISNYLPIETTSSVPPTTSAYQLSTLPTATARTRPETPMSTTGMSSPDQDPYSPDITPTVQYIFDQDLIQDEDAEYILPQILGEEEPQTSTPKPQPVHTPPPALEQPSTNFNQQVLSALSAFTTTQELLLKEMTRNTKAVQNLSSDIAYLRGQFRQFERVQGRHQTVQDRLSNLSNRPFKQARRKPYVNRLKTQRQPKVKSVVEKKDPENKEN</sequence>
<comment type="caution">
    <text evidence="2">The sequence shown here is derived from an EMBL/GenBank/DDBJ whole genome shotgun (WGS) entry which is preliminary data.</text>
</comment>
<evidence type="ECO:0000313" key="3">
    <source>
        <dbReference type="Proteomes" id="UP000683360"/>
    </source>
</evidence>
<feature type="compositionally biased region" description="Basic and acidic residues" evidence="1">
    <location>
        <begin position="436"/>
        <end position="448"/>
    </location>
</feature>
<dbReference type="OrthoDB" id="6177833at2759"/>